<keyword evidence="2" id="KW-0479">Metal-binding</keyword>
<name>A0A8K0D2C7_IGNLU</name>
<gene>
    <name evidence="4" type="ORF">ILUMI_08042</name>
</gene>
<dbReference type="GO" id="GO:0046512">
    <property type="term" value="P:sphingosine biosynthetic process"/>
    <property type="evidence" value="ECO:0007669"/>
    <property type="project" value="TreeGrafter"/>
</dbReference>
<evidence type="ECO:0000313" key="4">
    <source>
        <dbReference type="EMBL" id="KAF2898133.1"/>
    </source>
</evidence>
<sequence length="294" mass="33340">MRFVWWTWKNKNKRLRFVEHICYHILNKMMKSLTIRRKNTLLITTLLLSADLLIFVQADYKVGIGIADITGPVAEVVFMGYAKSTQKGSGLHLRQFARAFIIEDGTNCIAFVSIDAAMVGHGLRKQVLEKLNKRYNNTFNEQNFILSATHTHSAPGGFMMHTLFDFTTFGFVKETFTALASGIVKAVSRAYKSMQDARIFLNSGEVLDANINRSPAAYLLNPASERSRYKYNVDKEMTQLKFVTPRNKLIGAIHWFPIHPTSMNNTNTFVSSDNVGYASILLEQHFNKGELIGK</sequence>
<accession>A0A8K0D2C7</accession>
<dbReference type="Proteomes" id="UP000801492">
    <property type="component" value="Unassembled WGS sequence"/>
</dbReference>
<dbReference type="GO" id="GO:0017040">
    <property type="term" value="F:N-acylsphingosine amidohydrolase activity"/>
    <property type="evidence" value="ECO:0007669"/>
    <property type="project" value="InterPro"/>
</dbReference>
<feature type="binding site" evidence="2">
    <location>
        <position position="150"/>
    </location>
    <ligand>
        <name>Zn(2+)</name>
        <dbReference type="ChEBI" id="CHEBI:29105"/>
    </ligand>
</feature>
<organism evidence="4 5">
    <name type="scientific">Ignelater luminosus</name>
    <name type="common">Cucubano</name>
    <name type="synonym">Pyrophorus luminosus</name>
    <dbReference type="NCBI Taxonomy" id="2038154"/>
    <lineage>
        <taxon>Eukaryota</taxon>
        <taxon>Metazoa</taxon>
        <taxon>Ecdysozoa</taxon>
        <taxon>Arthropoda</taxon>
        <taxon>Hexapoda</taxon>
        <taxon>Insecta</taxon>
        <taxon>Pterygota</taxon>
        <taxon>Neoptera</taxon>
        <taxon>Endopterygota</taxon>
        <taxon>Coleoptera</taxon>
        <taxon>Polyphaga</taxon>
        <taxon>Elateriformia</taxon>
        <taxon>Elateroidea</taxon>
        <taxon>Elateridae</taxon>
        <taxon>Agrypninae</taxon>
        <taxon>Pyrophorini</taxon>
        <taxon>Ignelater</taxon>
    </lineage>
</organism>
<dbReference type="Pfam" id="PF04734">
    <property type="entry name" value="Ceramidase_alk"/>
    <property type="match status" value="1"/>
</dbReference>
<evidence type="ECO:0000256" key="1">
    <source>
        <dbReference type="ARBA" id="ARBA00019235"/>
    </source>
</evidence>
<dbReference type="GO" id="GO:0046514">
    <property type="term" value="P:ceramide catabolic process"/>
    <property type="evidence" value="ECO:0007669"/>
    <property type="project" value="InterPro"/>
</dbReference>
<dbReference type="AlphaFoldDB" id="A0A8K0D2C7"/>
<feature type="non-terminal residue" evidence="4">
    <location>
        <position position="1"/>
    </location>
</feature>
<dbReference type="GO" id="GO:0005576">
    <property type="term" value="C:extracellular region"/>
    <property type="evidence" value="ECO:0007669"/>
    <property type="project" value="TreeGrafter"/>
</dbReference>
<comment type="cofactor">
    <cofactor evidence="2">
        <name>Zn(2+)</name>
        <dbReference type="ChEBI" id="CHEBI:29105"/>
    </cofactor>
    <text evidence="2">Binds 1 zinc ion per subunit.</text>
</comment>
<reference evidence="4" key="1">
    <citation type="submission" date="2019-08" db="EMBL/GenBank/DDBJ databases">
        <title>The genome of the North American firefly Photinus pyralis.</title>
        <authorList>
            <consortium name="Photinus pyralis genome working group"/>
            <person name="Fallon T.R."/>
            <person name="Sander Lower S.E."/>
            <person name="Weng J.-K."/>
        </authorList>
    </citation>
    <scope>NUCLEOTIDE SEQUENCE</scope>
    <source>
        <strain evidence="4">TRF0915ILg1</strain>
        <tissue evidence="4">Whole body</tissue>
    </source>
</reference>
<evidence type="ECO:0000259" key="3">
    <source>
        <dbReference type="Pfam" id="PF04734"/>
    </source>
</evidence>
<dbReference type="GO" id="GO:0046872">
    <property type="term" value="F:metal ion binding"/>
    <property type="evidence" value="ECO:0007669"/>
    <property type="project" value="UniProtKB-KW"/>
</dbReference>
<dbReference type="InterPro" id="IPR031329">
    <property type="entry name" value="NEUT/ALK_ceramidase_N"/>
</dbReference>
<dbReference type="PANTHER" id="PTHR12670">
    <property type="entry name" value="CERAMIDASE"/>
    <property type="match status" value="1"/>
</dbReference>
<dbReference type="PANTHER" id="PTHR12670:SF1">
    <property type="entry name" value="NEUTRAL CERAMIDASE"/>
    <property type="match status" value="1"/>
</dbReference>
<keyword evidence="2" id="KW-0862">Zinc</keyword>
<dbReference type="InterPro" id="IPR006823">
    <property type="entry name" value="Ceramidase_alk"/>
</dbReference>
<dbReference type="GO" id="GO:0016020">
    <property type="term" value="C:membrane"/>
    <property type="evidence" value="ECO:0007669"/>
    <property type="project" value="GOC"/>
</dbReference>
<feature type="binding site" evidence="2">
    <location>
        <position position="259"/>
    </location>
    <ligand>
        <name>Zn(2+)</name>
        <dbReference type="ChEBI" id="CHEBI:29105"/>
    </ligand>
</feature>
<dbReference type="GO" id="GO:0042759">
    <property type="term" value="P:long-chain fatty acid biosynthetic process"/>
    <property type="evidence" value="ECO:0007669"/>
    <property type="project" value="TreeGrafter"/>
</dbReference>
<feature type="domain" description="Neutral/alkaline non-lysosomal ceramidase N-terminal" evidence="3">
    <location>
        <begin position="60"/>
        <end position="289"/>
    </location>
</feature>
<comment type="caution">
    <text evidence="4">The sequence shown here is derived from an EMBL/GenBank/DDBJ whole genome shotgun (WGS) entry which is preliminary data.</text>
</comment>
<evidence type="ECO:0000256" key="2">
    <source>
        <dbReference type="PIRSR" id="PIRSR606823-2"/>
    </source>
</evidence>
<evidence type="ECO:0000313" key="5">
    <source>
        <dbReference type="Proteomes" id="UP000801492"/>
    </source>
</evidence>
<keyword evidence="5" id="KW-1185">Reference proteome</keyword>
<dbReference type="OrthoDB" id="191371at2759"/>
<proteinExistence type="predicted"/>
<protein>
    <recommendedName>
        <fullName evidence="1">Neutral ceramidase</fullName>
    </recommendedName>
</protein>
<dbReference type="EMBL" id="VTPC01003685">
    <property type="protein sequence ID" value="KAF2898133.1"/>
    <property type="molecule type" value="Genomic_DNA"/>
</dbReference>